<sequence length="257" mass="29117">MSRRRANHLANQIRDQFVNAPPQIRIDFLRKNDEIFETESKDFIQTLASFQQELGQITSIFDSNSSKKSINQSVRAPETSELADLEKPDLEGMLKSMVNKYTATKVVVNPEITQKVQAAESAAIAKYLHQLDFQKRVLEASAALKTYARPATPASASSSAIRRPPLTARTRKQFSSSLDDMESGVGSDNEEIAAELKEMKDEIMDRLMSHDRLIESGRDRLQKRLNERRMAAMAVKEDTERNHAQAILSRQDEVEHK</sequence>
<evidence type="ECO:0000313" key="3">
    <source>
        <dbReference type="Proteomes" id="UP000492820"/>
    </source>
</evidence>
<dbReference type="Proteomes" id="UP000492820">
    <property type="component" value="Unassembled WGS sequence"/>
</dbReference>
<reference evidence="2" key="2">
    <citation type="submission" date="2014-06" db="EMBL/GenBank/DDBJ databases">
        <authorList>
            <person name="Aslett M."/>
        </authorList>
    </citation>
    <scope>NUCLEOTIDE SEQUENCE</scope>
</reference>
<dbReference type="WBParaSite" id="EgrG_000084200">
    <property type="protein sequence ID" value="EgrG_000084200"/>
    <property type="gene ID" value="EgrG_000084200"/>
</dbReference>
<evidence type="ECO:0000256" key="1">
    <source>
        <dbReference type="SAM" id="MobiDB-lite"/>
    </source>
</evidence>
<feature type="region of interest" description="Disordered" evidence="1">
    <location>
        <begin position="234"/>
        <end position="257"/>
    </location>
</feature>
<feature type="compositionally biased region" description="Basic and acidic residues" evidence="1">
    <location>
        <begin position="234"/>
        <end position="243"/>
    </location>
</feature>
<evidence type="ECO:0000313" key="2">
    <source>
        <dbReference type="EMBL" id="CDS23328.1"/>
    </source>
</evidence>
<dbReference type="AlphaFoldDB" id="A0A068X0A6"/>
<protein>
    <submittedName>
        <fullName evidence="4">Kinetochore protein</fullName>
    </submittedName>
</protein>
<organism evidence="2">
    <name type="scientific">Echinococcus granulosus</name>
    <name type="common">Hydatid tapeworm</name>
    <dbReference type="NCBI Taxonomy" id="6210"/>
    <lineage>
        <taxon>Eukaryota</taxon>
        <taxon>Metazoa</taxon>
        <taxon>Spiralia</taxon>
        <taxon>Lophotrochozoa</taxon>
        <taxon>Platyhelminthes</taxon>
        <taxon>Cestoda</taxon>
        <taxon>Eucestoda</taxon>
        <taxon>Cyclophyllidea</taxon>
        <taxon>Taeniidae</taxon>
        <taxon>Echinococcus</taxon>
        <taxon>Echinococcus granulosus group</taxon>
    </lineage>
</organism>
<name>A0A068X0A6_ECHGR</name>
<dbReference type="OrthoDB" id="6020735at2759"/>
<reference evidence="4" key="3">
    <citation type="submission" date="2020-10" db="UniProtKB">
        <authorList>
            <consortium name="WormBaseParasite"/>
        </authorList>
    </citation>
    <scope>IDENTIFICATION</scope>
</reference>
<proteinExistence type="predicted"/>
<accession>A0A068X0A6</accession>
<reference evidence="2 3" key="1">
    <citation type="journal article" date="2013" name="Nature">
        <title>The genomes of four tapeworm species reveal adaptations to parasitism.</title>
        <authorList>
            <person name="Tsai I.J."/>
            <person name="Zarowiecki M."/>
            <person name="Holroyd N."/>
            <person name="Garciarrubio A."/>
            <person name="Sanchez-Flores A."/>
            <person name="Brooks K.L."/>
            <person name="Tracey A."/>
            <person name="Bobes R.J."/>
            <person name="Fragoso G."/>
            <person name="Sciutto E."/>
            <person name="Aslett M."/>
            <person name="Beasley H."/>
            <person name="Bennett H.M."/>
            <person name="Cai J."/>
            <person name="Camicia F."/>
            <person name="Clark R."/>
            <person name="Cucher M."/>
            <person name="De Silva N."/>
            <person name="Day T.A."/>
            <person name="Deplazes P."/>
            <person name="Estrada K."/>
            <person name="Fernandez C."/>
            <person name="Holland P.W."/>
            <person name="Hou J."/>
            <person name="Hu S."/>
            <person name="Huckvale T."/>
            <person name="Hung S.S."/>
            <person name="Kamenetzky L."/>
            <person name="Keane J.A."/>
            <person name="Kiss F."/>
            <person name="Koziol U."/>
            <person name="Lambert O."/>
            <person name="Liu K."/>
            <person name="Luo X."/>
            <person name="Luo Y."/>
            <person name="Macchiaroli N."/>
            <person name="Nichol S."/>
            <person name="Paps J."/>
            <person name="Parkinson J."/>
            <person name="Pouchkina-Stantcheva N."/>
            <person name="Riddiford N."/>
            <person name="Rosenzvit M."/>
            <person name="Salinas G."/>
            <person name="Wasmuth J.D."/>
            <person name="Zamanian M."/>
            <person name="Zheng Y."/>
            <person name="Cai X."/>
            <person name="Soberon X."/>
            <person name="Olson P.D."/>
            <person name="Laclette J.P."/>
            <person name="Brehm K."/>
            <person name="Berriman M."/>
            <person name="Garciarrubio A."/>
            <person name="Bobes R.J."/>
            <person name="Fragoso G."/>
            <person name="Sanchez-Flores A."/>
            <person name="Estrada K."/>
            <person name="Cevallos M.A."/>
            <person name="Morett E."/>
            <person name="Gonzalez V."/>
            <person name="Portillo T."/>
            <person name="Ochoa-Leyva A."/>
            <person name="Jose M.V."/>
            <person name="Sciutto E."/>
            <person name="Landa A."/>
            <person name="Jimenez L."/>
            <person name="Valdes V."/>
            <person name="Carrero J.C."/>
            <person name="Larralde C."/>
            <person name="Morales-Montor J."/>
            <person name="Limon-Lason J."/>
            <person name="Soberon X."/>
            <person name="Laclette J.P."/>
        </authorList>
    </citation>
    <scope>NUCLEOTIDE SEQUENCE [LARGE SCALE GENOMIC DNA]</scope>
</reference>
<evidence type="ECO:0000313" key="4">
    <source>
        <dbReference type="WBParaSite" id="EgrG_000084200"/>
    </source>
</evidence>
<gene>
    <name evidence="2" type="ORF">EgrG_000084200</name>
</gene>
<dbReference type="EMBL" id="LK028590">
    <property type="protein sequence ID" value="CDS23328.1"/>
    <property type="molecule type" value="Genomic_DNA"/>
</dbReference>